<sequence>MQEAKDYMPTPGSSFVPQDNVALENELYTQVFSLDKYGKVLGYRRGMTKSWLFSIHLFNPCSISSINALLEEAKSRFRAEAAEREAHLISVEERFMKLTKIREAKFMDMMDAREKKYKALLNKFEFHTRGLDDEAFSSDDDE</sequence>
<name>A0A7J9MTX5_GOSSC</name>
<comment type="caution">
    <text evidence="1">The sequence shown here is derived from an EMBL/GenBank/DDBJ whole genome shotgun (WGS) entry which is preliminary data.</text>
</comment>
<organism evidence="1 2">
    <name type="scientific">Gossypium schwendimanii</name>
    <name type="common">Cotton</name>
    <dbReference type="NCBI Taxonomy" id="34291"/>
    <lineage>
        <taxon>Eukaryota</taxon>
        <taxon>Viridiplantae</taxon>
        <taxon>Streptophyta</taxon>
        <taxon>Embryophyta</taxon>
        <taxon>Tracheophyta</taxon>
        <taxon>Spermatophyta</taxon>
        <taxon>Magnoliopsida</taxon>
        <taxon>eudicotyledons</taxon>
        <taxon>Gunneridae</taxon>
        <taxon>Pentapetalae</taxon>
        <taxon>rosids</taxon>
        <taxon>malvids</taxon>
        <taxon>Malvales</taxon>
        <taxon>Malvaceae</taxon>
        <taxon>Malvoideae</taxon>
        <taxon>Gossypium</taxon>
    </lineage>
</organism>
<keyword evidence="2" id="KW-1185">Reference proteome</keyword>
<dbReference type="Proteomes" id="UP000593576">
    <property type="component" value="Unassembled WGS sequence"/>
</dbReference>
<reference evidence="1 2" key="1">
    <citation type="journal article" date="2019" name="Genome Biol. Evol.">
        <title>Insights into the evolution of the New World diploid cottons (Gossypium, subgenus Houzingenia) based on genome sequencing.</title>
        <authorList>
            <person name="Grover C.E."/>
            <person name="Arick M.A. 2nd"/>
            <person name="Thrash A."/>
            <person name="Conover J.L."/>
            <person name="Sanders W.S."/>
            <person name="Peterson D.G."/>
            <person name="Frelichowski J.E."/>
            <person name="Scheffler J.A."/>
            <person name="Scheffler B.E."/>
            <person name="Wendel J.F."/>
        </authorList>
    </citation>
    <scope>NUCLEOTIDE SEQUENCE [LARGE SCALE GENOMIC DNA]</scope>
    <source>
        <strain evidence="1">1</strain>
        <tissue evidence="1">Leaf</tissue>
    </source>
</reference>
<dbReference type="OrthoDB" id="1001157at2759"/>
<evidence type="ECO:0000313" key="1">
    <source>
        <dbReference type="EMBL" id="MBA0874196.1"/>
    </source>
</evidence>
<protein>
    <submittedName>
        <fullName evidence="1">Uncharacterized protein</fullName>
    </submittedName>
</protein>
<dbReference type="EMBL" id="JABFAF010000013">
    <property type="protein sequence ID" value="MBA0874196.1"/>
    <property type="molecule type" value="Genomic_DNA"/>
</dbReference>
<proteinExistence type="predicted"/>
<evidence type="ECO:0000313" key="2">
    <source>
        <dbReference type="Proteomes" id="UP000593576"/>
    </source>
</evidence>
<accession>A0A7J9MTX5</accession>
<gene>
    <name evidence="1" type="ORF">Goshw_013301</name>
</gene>
<dbReference type="AlphaFoldDB" id="A0A7J9MTX5"/>